<sequence length="235" mass="25861">MAQQTKKHIQDALLRIHAEHPDDWNAFEQTSRQVLAEMGTQRAHEENQAVLNTTQGEADTHSLETNSAQNNPRAAMATASSRASAHTNVSETHIRPYRCTVPGCGKRYQHVRSRYRHYQEDHNVNPSQNNTSTTKQTPPTTETSNSLKMPTKLETAVANALTQAQSESGKSKNDVMKMAHSFAGKYLKKNGISPPPTPFTAASSTAASARTRTAAPSTASHYKKDHDGKNPEDEE</sequence>
<evidence type="ECO:0000313" key="3">
    <source>
        <dbReference type="EMBL" id="KAK1840245.1"/>
    </source>
</evidence>
<dbReference type="EMBL" id="JAQOWY010000578">
    <property type="protein sequence ID" value="KAK1840245.1"/>
    <property type="molecule type" value="Genomic_DNA"/>
</dbReference>
<evidence type="ECO:0000313" key="4">
    <source>
        <dbReference type="Proteomes" id="UP001243330"/>
    </source>
</evidence>
<feature type="compositionally biased region" description="Low complexity" evidence="1">
    <location>
        <begin position="125"/>
        <end position="145"/>
    </location>
</feature>
<proteinExistence type="predicted"/>
<dbReference type="SUPFAM" id="SSF57667">
    <property type="entry name" value="beta-beta-alpha zinc fingers"/>
    <property type="match status" value="1"/>
</dbReference>
<dbReference type="InterPro" id="IPR036236">
    <property type="entry name" value="Znf_C2H2_sf"/>
</dbReference>
<accession>A0AAD9A349</accession>
<gene>
    <name evidence="3" type="ORF">CCHR01_17121</name>
</gene>
<feature type="region of interest" description="Disordered" evidence="1">
    <location>
        <begin position="120"/>
        <end position="151"/>
    </location>
</feature>
<dbReference type="Proteomes" id="UP001243330">
    <property type="component" value="Unassembled WGS sequence"/>
</dbReference>
<reference evidence="3" key="1">
    <citation type="submission" date="2023-01" db="EMBL/GenBank/DDBJ databases">
        <title>Colletotrichum chrysophilum M932 genome sequence.</title>
        <authorList>
            <person name="Baroncelli R."/>
        </authorList>
    </citation>
    <scope>NUCLEOTIDE SEQUENCE</scope>
    <source>
        <strain evidence="3">M932</strain>
    </source>
</reference>
<keyword evidence="4" id="KW-1185">Reference proteome</keyword>
<evidence type="ECO:0000256" key="1">
    <source>
        <dbReference type="SAM" id="MobiDB-lite"/>
    </source>
</evidence>
<feature type="compositionally biased region" description="Basic and acidic residues" evidence="1">
    <location>
        <begin position="222"/>
        <end position="235"/>
    </location>
</feature>
<evidence type="ECO:0000259" key="2">
    <source>
        <dbReference type="PROSITE" id="PS00028"/>
    </source>
</evidence>
<protein>
    <recommendedName>
        <fullName evidence="2">C2H2-type domain-containing protein</fullName>
    </recommendedName>
</protein>
<feature type="compositionally biased region" description="Low complexity" evidence="1">
    <location>
        <begin position="199"/>
        <end position="220"/>
    </location>
</feature>
<feature type="region of interest" description="Disordered" evidence="1">
    <location>
        <begin position="187"/>
        <end position="235"/>
    </location>
</feature>
<feature type="domain" description="C2H2-type" evidence="2">
    <location>
        <begin position="99"/>
        <end position="122"/>
    </location>
</feature>
<dbReference type="Gene3D" id="3.30.160.60">
    <property type="entry name" value="Classic Zinc Finger"/>
    <property type="match status" value="1"/>
</dbReference>
<dbReference type="AlphaFoldDB" id="A0AAD9A349"/>
<name>A0AAD9A349_9PEZI</name>
<dbReference type="PROSITE" id="PS00028">
    <property type="entry name" value="ZINC_FINGER_C2H2_1"/>
    <property type="match status" value="1"/>
</dbReference>
<comment type="caution">
    <text evidence="3">The sequence shown here is derived from an EMBL/GenBank/DDBJ whole genome shotgun (WGS) entry which is preliminary data.</text>
</comment>
<dbReference type="InterPro" id="IPR013087">
    <property type="entry name" value="Znf_C2H2_type"/>
</dbReference>
<organism evidence="3 4">
    <name type="scientific">Colletotrichum chrysophilum</name>
    <dbReference type="NCBI Taxonomy" id="1836956"/>
    <lineage>
        <taxon>Eukaryota</taxon>
        <taxon>Fungi</taxon>
        <taxon>Dikarya</taxon>
        <taxon>Ascomycota</taxon>
        <taxon>Pezizomycotina</taxon>
        <taxon>Sordariomycetes</taxon>
        <taxon>Hypocreomycetidae</taxon>
        <taxon>Glomerellales</taxon>
        <taxon>Glomerellaceae</taxon>
        <taxon>Colletotrichum</taxon>
        <taxon>Colletotrichum gloeosporioides species complex</taxon>
    </lineage>
</organism>